<feature type="region of interest" description="Disordered" evidence="1">
    <location>
        <begin position="1"/>
        <end position="40"/>
    </location>
</feature>
<evidence type="ECO:0000313" key="2">
    <source>
        <dbReference type="EMBL" id="KAK8091795.1"/>
    </source>
</evidence>
<feature type="compositionally biased region" description="Basic and acidic residues" evidence="1">
    <location>
        <begin position="85"/>
        <end position="96"/>
    </location>
</feature>
<feature type="compositionally biased region" description="Polar residues" evidence="1">
    <location>
        <begin position="1"/>
        <end position="13"/>
    </location>
</feature>
<dbReference type="EMBL" id="JAQQWN010000003">
    <property type="protein sequence ID" value="KAK8091795.1"/>
    <property type="molecule type" value="Genomic_DNA"/>
</dbReference>
<keyword evidence="3" id="KW-1185">Reference proteome</keyword>
<gene>
    <name evidence="2" type="ORF">PG997_002156</name>
</gene>
<dbReference type="GeneID" id="92039531"/>
<comment type="caution">
    <text evidence="2">The sequence shown here is derived from an EMBL/GenBank/DDBJ whole genome shotgun (WGS) entry which is preliminary data.</text>
</comment>
<proteinExistence type="predicted"/>
<name>A0ABR1X8L4_9PEZI</name>
<sequence>MSTQFPKAGTSTPEAAKKDSGGTPSSSPNPLPDLSDSHMVPKRINVLQRLAAGNSAALSQVERDLKTRPLSVFTRFRSRLDTAKNVTEQHQRDTRDLAAQLEQPRGPTKYASVSAKADLLEPDVMRMAVAAQVLRNQIQQ</sequence>
<accession>A0ABR1X8L4</accession>
<evidence type="ECO:0000313" key="3">
    <source>
        <dbReference type="Proteomes" id="UP001433268"/>
    </source>
</evidence>
<evidence type="ECO:0000256" key="1">
    <source>
        <dbReference type="SAM" id="MobiDB-lite"/>
    </source>
</evidence>
<dbReference type="RefSeq" id="XP_066673767.1">
    <property type="nucleotide sequence ID" value="XM_066806471.1"/>
</dbReference>
<reference evidence="2 3" key="1">
    <citation type="submission" date="2023-01" db="EMBL/GenBank/DDBJ databases">
        <title>Analysis of 21 Apiospora genomes using comparative genomics revels a genus with tremendous synthesis potential of carbohydrate active enzymes and secondary metabolites.</title>
        <authorList>
            <person name="Sorensen T."/>
        </authorList>
    </citation>
    <scope>NUCLEOTIDE SEQUENCE [LARGE SCALE GENOMIC DNA]</scope>
    <source>
        <strain evidence="2 3">CBS 114990</strain>
    </source>
</reference>
<organism evidence="2 3">
    <name type="scientific">Apiospora hydei</name>
    <dbReference type="NCBI Taxonomy" id="1337664"/>
    <lineage>
        <taxon>Eukaryota</taxon>
        <taxon>Fungi</taxon>
        <taxon>Dikarya</taxon>
        <taxon>Ascomycota</taxon>
        <taxon>Pezizomycotina</taxon>
        <taxon>Sordariomycetes</taxon>
        <taxon>Xylariomycetidae</taxon>
        <taxon>Amphisphaeriales</taxon>
        <taxon>Apiosporaceae</taxon>
        <taxon>Apiospora</taxon>
    </lineage>
</organism>
<feature type="region of interest" description="Disordered" evidence="1">
    <location>
        <begin position="85"/>
        <end position="106"/>
    </location>
</feature>
<dbReference type="Proteomes" id="UP001433268">
    <property type="component" value="Unassembled WGS sequence"/>
</dbReference>
<feature type="compositionally biased region" description="Low complexity" evidence="1">
    <location>
        <begin position="24"/>
        <end position="34"/>
    </location>
</feature>
<protein>
    <submittedName>
        <fullName evidence="2">Uncharacterized protein</fullName>
    </submittedName>
</protein>